<dbReference type="InterPro" id="IPR025423">
    <property type="entry name" value="TMEM205-like"/>
</dbReference>
<accession>A0AAD9RXN5</accession>
<comment type="subcellular location">
    <subcellularLocation>
        <location evidence="1">Membrane</location>
    </subcellularLocation>
</comment>
<evidence type="ECO:0000256" key="1">
    <source>
        <dbReference type="ARBA" id="ARBA00004370"/>
    </source>
</evidence>
<comment type="caution">
    <text evidence="8">The sequence shown here is derived from an EMBL/GenBank/DDBJ whole genome shotgun (WGS) entry which is preliminary data.</text>
</comment>
<feature type="transmembrane region" description="Helical" evidence="6">
    <location>
        <begin position="231"/>
        <end position="252"/>
    </location>
</feature>
<feature type="domain" description="TMEM205-like" evidence="7">
    <location>
        <begin position="158"/>
        <end position="263"/>
    </location>
</feature>
<keyword evidence="4 6" id="KW-0472">Membrane</keyword>
<dbReference type="Pfam" id="PF13664">
    <property type="entry name" value="DUF4149"/>
    <property type="match status" value="1"/>
</dbReference>
<proteinExistence type="predicted"/>
<dbReference type="PANTHER" id="PTHR23241:SF102">
    <property type="entry name" value="LD23009P"/>
    <property type="match status" value="1"/>
</dbReference>
<evidence type="ECO:0000256" key="2">
    <source>
        <dbReference type="ARBA" id="ARBA00022692"/>
    </source>
</evidence>
<reference evidence="8" key="2">
    <citation type="journal article" date="2023" name="Commun. Biol.">
        <title>Intrasexual cuticular hydrocarbon dimorphism in a wasp sheds light on hydrocarbon biosynthesis genes in Hymenoptera.</title>
        <authorList>
            <person name="Moris V.C."/>
            <person name="Podsiadlowski L."/>
            <person name="Martin S."/>
            <person name="Oeyen J.P."/>
            <person name="Donath A."/>
            <person name="Petersen M."/>
            <person name="Wilbrandt J."/>
            <person name="Misof B."/>
            <person name="Liedtke D."/>
            <person name="Thamm M."/>
            <person name="Scheiner R."/>
            <person name="Schmitt T."/>
            <person name="Niehuis O."/>
        </authorList>
    </citation>
    <scope>NUCLEOTIDE SEQUENCE</scope>
    <source>
        <strain evidence="8">GBR_01_08_01A</strain>
    </source>
</reference>
<dbReference type="GO" id="GO:0016020">
    <property type="term" value="C:membrane"/>
    <property type="evidence" value="ECO:0007669"/>
    <property type="project" value="UniProtKB-SubCell"/>
</dbReference>
<evidence type="ECO:0000259" key="7">
    <source>
        <dbReference type="Pfam" id="PF13664"/>
    </source>
</evidence>
<evidence type="ECO:0000313" key="8">
    <source>
        <dbReference type="EMBL" id="KAK2587865.1"/>
    </source>
</evidence>
<feature type="compositionally biased region" description="Basic and acidic residues" evidence="5">
    <location>
        <begin position="17"/>
        <end position="28"/>
    </location>
</feature>
<feature type="transmembrane region" description="Helical" evidence="6">
    <location>
        <begin position="300"/>
        <end position="323"/>
    </location>
</feature>
<feature type="transmembrane region" description="Helical" evidence="6">
    <location>
        <begin position="152"/>
        <end position="172"/>
    </location>
</feature>
<dbReference type="InterPro" id="IPR053009">
    <property type="entry name" value="Xanthocillin_Biosynth-Assoc"/>
</dbReference>
<evidence type="ECO:0000256" key="6">
    <source>
        <dbReference type="SAM" id="Phobius"/>
    </source>
</evidence>
<feature type="transmembrane region" description="Helical" evidence="6">
    <location>
        <begin position="199"/>
        <end position="219"/>
    </location>
</feature>
<dbReference type="AlphaFoldDB" id="A0AAD9RXN5"/>
<sequence length="329" mass="37619">MCVRTLVGNETLNPMDIQRKQEQEEQQHPHRQQSGTSNNNKLLKAKEKYMKIHDEMISRELKVIEERRNVDQFFSPDLADDLLVASTIKYNVFLNLLSRYYEALQGSKIFKILFYTAQPAHVIMIAAVLCVTSILVPTTDKVHVNTSSRMTSFIYLTSFVMHFGAQVWMTFVSGKPSNFGLSLYFALPRHTFGEVQRVLFPRYFTINACLSLITLIIFVKHHPVYTWDTEVAIQVVGMSGAFFLELLIRLYLTPPLLQLIVQKNALERAAGVGNEIGRHNPGPLKHCPHYLKIHNAFRRVHVCIAMGNMLTMACTVLHLHYIASKLCVL</sequence>
<dbReference type="Proteomes" id="UP001258017">
    <property type="component" value="Unassembled WGS sequence"/>
</dbReference>
<keyword evidence="3 6" id="KW-1133">Transmembrane helix</keyword>
<evidence type="ECO:0000256" key="4">
    <source>
        <dbReference type="ARBA" id="ARBA00023136"/>
    </source>
</evidence>
<dbReference type="EMBL" id="JAIFRP010000006">
    <property type="protein sequence ID" value="KAK2587865.1"/>
    <property type="molecule type" value="Genomic_DNA"/>
</dbReference>
<protein>
    <recommendedName>
        <fullName evidence="7">TMEM205-like domain-containing protein</fullName>
    </recommendedName>
</protein>
<dbReference type="PANTHER" id="PTHR23241">
    <property type="entry name" value="LATE EMBRYOGENESIS ABUNDANT PLANTS LEA-RELATED"/>
    <property type="match status" value="1"/>
</dbReference>
<evidence type="ECO:0000313" key="9">
    <source>
        <dbReference type="Proteomes" id="UP001258017"/>
    </source>
</evidence>
<reference evidence="8" key="1">
    <citation type="submission" date="2021-08" db="EMBL/GenBank/DDBJ databases">
        <authorList>
            <person name="Misof B."/>
            <person name="Oliver O."/>
            <person name="Podsiadlowski L."/>
            <person name="Donath A."/>
            <person name="Peters R."/>
            <person name="Mayer C."/>
            <person name="Rust J."/>
            <person name="Gunkel S."/>
            <person name="Lesny P."/>
            <person name="Martin S."/>
            <person name="Oeyen J.P."/>
            <person name="Petersen M."/>
            <person name="Panagiotis P."/>
            <person name="Wilbrandt J."/>
            <person name="Tanja T."/>
        </authorList>
    </citation>
    <scope>NUCLEOTIDE SEQUENCE</scope>
    <source>
        <strain evidence="8">GBR_01_08_01A</strain>
        <tissue evidence="8">Thorax + abdomen</tissue>
    </source>
</reference>
<keyword evidence="2 6" id="KW-0812">Transmembrane</keyword>
<keyword evidence="9" id="KW-1185">Reference proteome</keyword>
<name>A0AAD9RXN5_9HYME</name>
<feature type="transmembrane region" description="Helical" evidence="6">
    <location>
        <begin position="112"/>
        <end position="136"/>
    </location>
</feature>
<gene>
    <name evidence="8" type="ORF">KPH14_003962</name>
</gene>
<feature type="region of interest" description="Disordered" evidence="5">
    <location>
        <begin position="13"/>
        <end position="40"/>
    </location>
</feature>
<organism evidence="8 9">
    <name type="scientific">Odynerus spinipes</name>
    <dbReference type="NCBI Taxonomy" id="1348599"/>
    <lineage>
        <taxon>Eukaryota</taxon>
        <taxon>Metazoa</taxon>
        <taxon>Ecdysozoa</taxon>
        <taxon>Arthropoda</taxon>
        <taxon>Hexapoda</taxon>
        <taxon>Insecta</taxon>
        <taxon>Pterygota</taxon>
        <taxon>Neoptera</taxon>
        <taxon>Endopterygota</taxon>
        <taxon>Hymenoptera</taxon>
        <taxon>Apocrita</taxon>
        <taxon>Aculeata</taxon>
        <taxon>Vespoidea</taxon>
        <taxon>Vespidae</taxon>
        <taxon>Eumeninae</taxon>
        <taxon>Odynerus</taxon>
    </lineage>
</organism>
<evidence type="ECO:0000256" key="3">
    <source>
        <dbReference type="ARBA" id="ARBA00022989"/>
    </source>
</evidence>
<evidence type="ECO:0000256" key="5">
    <source>
        <dbReference type="SAM" id="MobiDB-lite"/>
    </source>
</evidence>